<dbReference type="InterPro" id="IPR042001">
    <property type="entry name" value="Sortase_F"/>
</dbReference>
<sequence>MRVRALLVGAVLVVAVAVLLIAAFLQAPSPTEGVQPVLATGGPPASVSEPTPSATRLPVAKVQTPSKPAALEIPAIGVRVDHLVELGLTTEGALEVPKDALTAGWFTGGPTPGQVGPAVVAAHVDYRKVPGVFFRLKDMRPGEQVVVSRADRTSAVFTVYRVDRYPKSQFPTDRVYGDTPTPELRLITCGGDFDHSTGNYRDNVVVYARIAQAYLTTP</sequence>
<dbReference type="Gene3D" id="2.40.260.10">
    <property type="entry name" value="Sortase"/>
    <property type="match status" value="1"/>
</dbReference>
<feature type="region of interest" description="Disordered" evidence="2">
    <location>
        <begin position="36"/>
        <end position="58"/>
    </location>
</feature>
<reference evidence="3 4" key="1">
    <citation type="submission" date="2016-10" db="EMBL/GenBank/DDBJ databases">
        <authorList>
            <person name="de Groot N.N."/>
        </authorList>
    </citation>
    <scope>NUCLEOTIDE SEQUENCE [LARGE SCALE GENOMIC DNA]</scope>
    <source>
        <strain evidence="3 4">DSM 44993</strain>
    </source>
</reference>
<organism evidence="3 4">
    <name type="scientific">Amycolatopsis saalfeldensis</name>
    <dbReference type="NCBI Taxonomy" id="394193"/>
    <lineage>
        <taxon>Bacteria</taxon>
        <taxon>Bacillati</taxon>
        <taxon>Actinomycetota</taxon>
        <taxon>Actinomycetes</taxon>
        <taxon>Pseudonocardiales</taxon>
        <taxon>Pseudonocardiaceae</taxon>
        <taxon>Amycolatopsis</taxon>
    </lineage>
</organism>
<keyword evidence="1" id="KW-0378">Hydrolase</keyword>
<dbReference type="InterPro" id="IPR005754">
    <property type="entry name" value="Sortase"/>
</dbReference>
<name>A0A1H8YBH1_9PSEU</name>
<evidence type="ECO:0000256" key="1">
    <source>
        <dbReference type="ARBA" id="ARBA00022801"/>
    </source>
</evidence>
<dbReference type="CDD" id="cd05829">
    <property type="entry name" value="Sortase_F"/>
    <property type="match status" value="1"/>
</dbReference>
<keyword evidence="4" id="KW-1185">Reference proteome</keyword>
<evidence type="ECO:0000256" key="2">
    <source>
        <dbReference type="SAM" id="MobiDB-lite"/>
    </source>
</evidence>
<accession>A0A1H8YBH1</accession>
<dbReference type="Pfam" id="PF04203">
    <property type="entry name" value="Sortase"/>
    <property type="match status" value="1"/>
</dbReference>
<dbReference type="AlphaFoldDB" id="A0A1H8YBH1"/>
<proteinExistence type="predicted"/>
<dbReference type="SUPFAM" id="SSF63817">
    <property type="entry name" value="Sortase"/>
    <property type="match status" value="1"/>
</dbReference>
<dbReference type="InterPro" id="IPR023365">
    <property type="entry name" value="Sortase_dom-sf"/>
</dbReference>
<dbReference type="NCBIfam" id="NF033748">
    <property type="entry name" value="class_F_sortase"/>
    <property type="match status" value="1"/>
</dbReference>
<protein>
    <submittedName>
        <fullName evidence="3">Sortase family protein</fullName>
    </submittedName>
</protein>
<dbReference type="STRING" id="394193.SAMN04489732_11352"/>
<dbReference type="Proteomes" id="UP000198582">
    <property type="component" value="Unassembled WGS sequence"/>
</dbReference>
<evidence type="ECO:0000313" key="3">
    <source>
        <dbReference type="EMBL" id="SEP49436.1"/>
    </source>
</evidence>
<dbReference type="RefSeq" id="WP_091621373.1">
    <property type="nucleotide sequence ID" value="NZ_FOEF01000013.1"/>
</dbReference>
<evidence type="ECO:0000313" key="4">
    <source>
        <dbReference type="Proteomes" id="UP000198582"/>
    </source>
</evidence>
<dbReference type="OrthoDB" id="525039at2"/>
<gene>
    <name evidence="3" type="ORF">SAMN04489732_11352</name>
</gene>
<dbReference type="GO" id="GO:0016787">
    <property type="term" value="F:hydrolase activity"/>
    <property type="evidence" value="ECO:0007669"/>
    <property type="project" value="UniProtKB-KW"/>
</dbReference>
<dbReference type="EMBL" id="FOEF01000013">
    <property type="protein sequence ID" value="SEP49436.1"/>
    <property type="molecule type" value="Genomic_DNA"/>
</dbReference>